<proteinExistence type="predicted"/>
<accession>A0ABS4S2L6</accession>
<dbReference type="RefSeq" id="WP_211085467.1">
    <property type="nucleotide sequence ID" value="NZ_CBCSLC010000022.1"/>
</dbReference>
<dbReference type="PANTHER" id="PTHR36449">
    <property type="entry name" value="ACETYLTRANSFERASE-RELATED"/>
    <property type="match status" value="1"/>
</dbReference>
<evidence type="ECO:0000313" key="3">
    <source>
        <dbReference type="EMBL" id="MBP2249274.1"/>
    </source>
</evidence>
<sequence>MIKGYVEIPLLDLIKELGDSSANKIISGFSCPMNKDVEYFLKSRALEFAKQGITQTHLVFMQYKGELRLIGYYSLTNKFISVKDNNLSNSLRKRIAKFGTRDSYNKGYVMPAPLIAQLGKNFTDGLNKHLSGDELLKMALDNIAKIQQIAGGRIVYLECEDIESLKNFYSRNGFVEFSKREKDSEDADRIKGQYLLQLLKVVK</sequence>
<dbReference type="PANTHER" id="PTHR36449:SF1">
    <property type="entry name" value="ACETYLTRANSFERASE"/>
    <property type="match status" value="1"/>
</dbReference>
<evidence type="ECO:0008006" key="5">
    <source>
        <dbReference type="Google" id="ProtNLM"/>
    </source>
</evidence>
<keyword evidence="1" id="KW-0808">Transferase</keyword>
<evidence type="ECO:0000256" key="1">
    <source>
        <dbReference type="ARBA" id="ARBA00022679"/>
    </source>
</evidence>
<name>A0ABS4S2L6_PAEXY</name>
<organism evidence="3 4">
    <name type="scientific">Paenibacillus xylanexedens</name>
    <dbReference type="NCBI Taxonomy" id="528191"/>
    <lineage>
        <taxon>Bacteria</taxon>
        <taxon>Bacillati</taxon>
        <taxon>Bacillota</taxon>
        <taxon>Bacilli</taxon>
        <taxon>Bacillales</taxon>
        <taxon>Paenibacillaceae</taxon>
        <taxon>Paenibacillus</taxon>
    </lineage>
</organism>
<keyword evidence="4" id="KW-1185">Reference proteome</keyword>
<dbReference type="Gene3D" id="3.40.630.30">
    <property type="match status" value="1"/>
</dbReference>
<evidence type="ECO:0000313" key="4">
    <source>
        <dbReference type="Proteomes" id="UP000810207"/>
    </source>
</evidence>
<evidence type="ECO:0000256" key="2">
    <source>
        <dbReference type="ARBA" id="ARBA00023315"/>
    </source>
</evidence>
<gene>
    <name evidence="3" type="ORF">J2Z28_005969</name>
</gene>
<protein>
    <recommendedName>
        <fullName evidence="5">N-acetyltransferase</fullName>
    </recommendedName>
</protein>
<keyword evidence="2" id="KW-0012">Acyltransferase</keyword>
<dbReference type="EMBL" id="JAGIKV010000035">
    <property type="protein sequence ID" value="MBP2249274.1"/>
    <property type="molecule type" value="Genomic_DNA"/>
</dbReference>
<dbReference type="Proteomes" id="UP000810207">
    <property type="component" value="Unassembled WGS sequence"/>
</dbReference>
<reference evidence="3 4" key="1">
    <citation type="submission" date="2021-03" db="EMBL/GenBank/DDBJ databases">
        <title>Genomic Encyclopedia of Type Strains, Phase IV (KMG-IV): sequencing the most valuable type-strain genomes for metagenomic binning, comparative biology and taxonomic classification.</title>
        <authorList>
            <person name="Goeker M."/>
        </authorList>
    </citation>
    <scope>NUCLEOTIDE SEQUENCE [LARGE SCALE GENOMIC DNA]</scope>
    <source>
        <strain evidence="3 4">DSM 21292</strain>
    </source>
</reference>
<comment type="caution">
    <text evidence="3">The sequence shown here is derived from an EMBL/GenBank/DDBJ whole genome shotgun (WGS) entry which is preliminary data.</text>
</comment>